<dbReference type="InterPro" id="IPR004488">
    <property type="entry name" value="Mg/Co-transport_prot_CorA"/>
</dbReference>
<feature type="transmembrane region" description="Helical" evidence="8">
    <location>
        <begin position="317"/>
        <end position="335"/>
    </location>
</feature>
<keyword evidence="8" id="KW-0406">Ion transport</keyword>
<evidence type="ECO:0000313" key="10">
    <source>
        <dbReference type="EMBL" id="AVP58790.1"/>
    </source>
</evidence>
<dbReference type="Gene3D" id="3.30.460.20">
    <property type="entry name" value="CorA soluble domain-like"/>
    <property type="match status" value="1"/>
</dbReference>
<keyword evidence="11" id="KW-1185">Reference proteome</keyword>
<evidence type="ECO:0000256" key="1">
    <source>
        <dbReference type="ARBA" id="ARBA00004651"/>
    </source>
</evidence>
<dbReference type="GO" id="GO:0015095">
    <property type="term" value="F:magnesium ion transmembrane transporter activity"/>
    <property type="evidence" value="ECO:0007669"/>
    <property type="project" value="UniProtKB-UniRule"/>
</dbReference>
<dbReference type="EMBL" id="CP027792">
    <property type="protein sequence ID" value="AVP58790.1"/>
    <property type="molecule type" value="Genomic_DNA"/>
</dbReference>
<name>A0A2P1NP06_9BURK</name>
<dbReference type="RefSeq" id="WP_106847338.1">
    <property type="nucleotide sequence ID" value="NZ_CP027792.1"/>
</dbReference>
<comment type="function">
    <text evidence="8">Mediates influx of magnesium ions.</text>
</comment>
<dbReference type="PANTHER" id="PTHR46494">
    <property type="entry name" value="CORA FAMILY METAL ION TRANSPORTER (EUROFUNG)"/>
    <property type="match status" value="1"/>
</dbReference>
<protein>
    <recommendedName>
        <fullName evidence="8">Magnesium transport protein CorA</fullName>
    </recommendedName>
</protein>
<evidence type="ECO:0000256" key="9">
    <source>
        <dbReference type="SAM" id="MobiDB-lite"/>
    </source>
</evidence>
<comment type="similarity">
    <text evidence="2 8">Belongs to the CorA metal ion transporter (MIT) (TC 1.A.35) family.</text>
</comment>
<accession>A0A2P1NP06</accession>
<dbReference type="OrthoDB" id="9803416at2"/>
<comment type="subcellular location">
    <subcellularLocation>
        <location evidence="1">Cell membrane</location>
        <topology evidence="1">Multi-pass membrane protein</topology>
    </subcellularLocation>
    <subcellularLocation>
        <location evidence="8">Membrane</location>
        <topology evidence="8">Multi-pass membrane protein</topology>
    </subcellularLocation>
</comment>
<keyword evidence="8" id="KW-0460">Magnesium</keyword>
<dbReference type="KEGG" id="melm:C7H73_14695"/>
<proteinExistence type="inferred from homology"/>
<keyword evidence="4 8" id="KW-1003">Cell membrane</keyword>
<dbReference type="GO" id="GO:0000287">
    <property type="term" value="F:magnesium ion binding"/>
    <property type="evidence" value="ECO:0007669"/>
    <property type="project" value="TreeGrafter"/>
</dbReference>
<gene>
    <name evidence="8 10" type="primary">corA</name>
    <name evidence="10" type="ORF">C7H73_14695</name>
</gene>
<keyword evidence="3 8" id="KW-0813">Transport</keyword>
<dbReference type="GO" id="GO:0015087">
    <property type="term" value="F:cobalt ion transmembrane transporter activity"/>
    <property type="evidence" value="ECO:0007669"/>
    <property type="project" value="UniProtKB-UniRule"/>
</dbReference>
<dbReference type="InterPro" id="IPR045863">
    <property type="entry name" value="CorA_TM1_TM2"/>
</dbReference>
<dbReference type="Gene3D" id="1.20.58.340">
    <property type="entry name" value="Magnesium transport protein CorA, transmembrane region"/>
    <property type="match status" value="2"/>
</dbReference>
<feature type="region of interest" description="Disordered" evidence="9">
    <location>
        <begin position="14"/>
        <end position="35"/>
    </location>
</feature>
<evidence type="ECO:0000256" key="7">
    <source>
        <dbReference type="ARBA" id="ARBA00023136"/>
    </source>
</evidence>
<keyword evidence="7 8" id="KW-0472">Membrane</keyword>
<dbReference type="AlphaFoldDB" id="A0A2P1NP06"/>
<evidence type="ECO:0000313" key="11">
    <source>
        <dbReference type="Proteomes" id="UP000241829"/>
    </source>
</evidence>
<dbReference type="FunFam" id="1.20.58.340:FF:000012">
    <property type="entry name" value="Magnesium transport protein CorA"/>
    <property type="match status" value="1"/>
</dbReference>
<evidence type="ECO:0000256" key="2">
    <source>
        <dbReference type="ARBA" id="ARBA00009765"/>
    </source>
</evidence>
<organism evidence="10 11">
    <name type="scientific">Pulveribacter suum</name>
    <dbReference type="NCBI Taxonomy" id="2116657"/>
    <lineage>
        <taxon>Bacteria</taxon>
        <taxon>Pseudomonadati</taxon>
        <taxon>Pseudomonadota</taxon>
        <taxon>Betaproteobacteria</taxon>
        <taxon>Burkholderiales</taxon>
        <taxon>Comamonadaceae</taxon>
        <taxon>Pulveribacter</taxon>
    </lineage>
</organism>
<dbReference type="PANTHER" id="PTHR46494:SF1">
    <property type="entry name" value="CORA FAMILY METAL ION TRANSPORTER (EUROFUNG)"/>
    <property type="match status" value="1"/>
</dbReference>
<dbReference type="InterPro" id="IPR002523">
    <property type="entry name" value="MgTranspt_CorA/ZnTranspt_ZntB"/>
</dbReference>
<dbReference type="CDD" id="cd12828">
    <property type="entry name" value="TmCorA-like_1"/>
    <property type="match status" value="1"/>
</dbReference>
<dbReference type="NCBIfam" id="TIGR00383">
    <property type="entry name" value="corA"/>
    <property type="match status" value="1"/>
</dbReference>
<keyword evidence="6 8" id="KW-1133">Transmembrane helix</keyword>
<dbReference type="Proteomes" id="UP000241829">
    <property type="component" value="Chromosome"/>
</dbReference>
<dbReference type="InterPro" id="IPR045861">
    <property type="entry name" value="CorA_cytoplasmic_dom"/>
</dbReference>
<dbReference type="Pfam" id="PF01544">
    <property type="entry name" value="CorA"/>
    <property type="match status" value="1"/>
</dbReference>
<evidence type="ECO:0000256" key="3">
    <source>
        <dbReference type="ARBA" id="ARBA00022448"/>
    </source>
</evidence>
<evidence type="ECO:0000256" key="8">
    <source>
        <dbReference type="RuleBase" id="RU362010"/>
    </source>
</evidence>
<dbReference type="SUPFAM" id="SSF143865">
    <property type="entry name" value="CorA soluble domain-like"/>
    <property type="match status" value="1"/>
</dbReference>
<dbReference type="GO" id="GO:0050897">
    <property type="term" value="F:cobalt ion binding"/>
    <property type="evidence" value="ECO:0007669"/>
    <property type="project" value="TreeGrafter"/>
</dbReference>
<evidence type="ECO:0000256" key="5">
    <source>
        <dbReference type="ARBA" id="ARBA00022692"/>
    </source>
</evidence>
<dbReference type="SUPFAM" id="SSF144083">
    <property type="entry name" value="Magnesium transport protein CorA, transmembrane region"/>
    <property type="match status" value="1"/>
</dbReference>
<sequence>MKNPVTTRLRALRRQAFRRRNNRPGAPPGSLESVASAQDDAALPPAHLWLMHYASEGEVVEQQGASIDAAAAAMADGQRVVWLHLQGLPSPQQLQSLKETLGLHPLALEDVLHRGQRAKAETYDAHQFVILNLVQRERDAEGDGGACRVDQISLFLGCNFVVSINDGASDVFEPVRQRLRANGKIRRLGADYLLYALLDTIVDSGFPLLDDLGDELEGLEDEILLDADQEARNKLHYAKRELVVMRRAWWPQREAIAALMRDDASFIHESTRVYLRDCHDHAVVIIDFVETYREMASSLLDVYLSAVSQRMNNIMKGLTIVATIFLPLTFITGLYGMNFDTDSRFNMPELHWRYGYLYVLGVMAVVVGGMLAYFRRKHWL</sequence>
<evidence type="ECO:0000256" key="4">
    <source>
        <dbReference type="ARBA" id="ARBA00022475"/>
    </source>
</evidence>
<reference evidence="11" key="1">
    <citation type="submission" date="2018-03" db="EMBL/GenBank/DDBJ databases">
        <title>Genome sequencing of Melaminivora sp. strain SC2-7.</title>
        <authorList>
            <person name="Kim S.-J."/>
            <person name="Heo J."/>
            <person name="Ahn J.-H."/>
            <person name="Kwon S.-W."/>
        </authorList>
    </citation>
    <scope>NUCLEOTIDE SEQUENCE [LARGE SCALE GENOMIC DNA]</scope>
    <source>
        <strain evidence="11">SC2-7</strain>
    </source>
</reference>
<evidence type="ECO:0000256" key="6">
    <source>
        <dbReference type="ARBA" id="ARBA00022989"/>
    </source>
</evidence>
<feature type="transmembrane region" description="Helical" evidence="8">
    <location>
        <begin position="355"/>
        <end position="374"/>
    </location>
</feature>
<dbReference type="GO" id="GO:0005886">
    <property type="term" value="C:plasma membrane"/>
    <property type="evidence" value="ECO:0007669"/>
    <property type="project" value="UniProtKB-SubCell"/>
</dbReference>
<keyword evidence="5 8" id="KW-0812">Transmembrane</keyword>